<dbReference type="KEGG" id="fcy:FRACYDRAFT_267638"/>
<evidence type="ECO:0000256" key="1">
    <source>
        <dbReference type="SAM" id="Phobius"/>
    </source>
</evidence>
<name>A0A1E7FQL6_9STRA</name>
<keyword evidence="1" id="KW-0472">Membrane</keyword>
<proteinExistence type="predicted"/>
<gene>
    <name evidence="2" type="ORF">FRACYDRAFT_267638</name>
</gene>
<dbReference type="AlphaFoldDB" id="A0A1E7FQL6"/>
<keyword evidence="1" id="KW-1133">Transmembrane helix</keyword>
<protein>
    <submittedName>
        <fullName evidence="2">Uncharacterized protein</fullName>
    </submittedName>
</protein>
<dbReference type="Proteomes" id="UP000095751">
    <property type="component" value="Unassembled WGS sequence"/>
</dbReference>
<evidence type="ECO:0000313" key="2">
    <source>
        <dbReference type="EMBL" id="OEU20448.1"/>
    </source>
</evidence>
<reference evidence="2 3" key="1">
    <citation type="submission" date="2016-09" db="EMBL/GenBank/DDBJ databases">
        <title>Extensive genetic diversity and differential bi-allelic expression allows diatom success in the polar Southern Ocean.</title>
        <authorList>
            <consortium name="DOE Joint Genome Institute"/>
            <person name="Mock T."/>
            <person name="Otillar R.P."/>
            <person name="Strauss J."/>
            <person name="Dupont C."/>
            <person name="Frickenhaus S."/>
            <person name="Maumus F."/>
            <person name="Mcmullan M."/>
            <person name="Sanges R."/>
            <person name="Schmutz J."/>
            <person name="Toseland A."/>
            <person name="Valas R."/>
            <person name="Veluchamy A."/>
            <person name="Ward B.J."/>
            <person name="Allen A."/>
            <person name="Barry K."/>
            <person name="Falciatore A."/>
            <person name="Ferrante M."/>
            <person name="Fortunato A.E."/>
            <person name="Gloeckner G."/>
            <person name="Gruber A."/>
            <person name="Hipkin R."/>
            <person name="Janech M."/>
            <person name="Kroth P."/>
            <person name="Leese F."/>
            <person name="Lindquist E."/>
            <person name="Lyon B.R."/>
            <person name="Martin J."/>
            <person name="Mayer C."/>
            <person name="Parker M."/>
            <person name="Quesneville H."/>
            <person name="Raymond J."/>
            <person name="Uhlig C."/>
            <person name="Valentin K.U."/>
            <person name="Worden A.Z."/>
            <person name="Armbrust E.V."/>
            <person name="Bowler C."/>
            <person name="Green B."/>
            <person name="Moulton V."/>
            <person name="Van Oosterhout C."/>
            <person name="Grigoriev I."/>
        </authorList>
    </citation>
    <scope>NUCLEOTIDE SEQUENCE [LARGE SCALE GENOMIC DNA]</scope>
    <source>
        <strain evidence="2 3">CCMP1102</strain>
    </source>
</reference>
<accession>A0A1E7FQL6</accession>
<organism evidence="2 3">
    <name type="scientific">Fragilariopsis cylindrus CCMP1102</name>
    <dbReference type="NCBI Taxonomy" id="635003"/>
    <lineage>
        <taxon>Eukaryota</taxon>
        <taxon>Sar</taxon>
        <taxon>Stramenopiles</taxon>
        <taxon>Ochrophyta</taxon>
        <taxon>Bacillariophyta</taxon>
        <taxon>Bacillariophyceae</taxon>
        <taxon>Bacillariophycidae</taxon>
        <taxon>Bacillariales</taxon>
        <taxon>Bacillariaceae</taxon>
        <taxon>Fragilariopsis</taxon>
    </lineage>
</organism>
<keyword evidence="3" id="KW-1185">Reference proteome</keyword>
<dbReference type="InParanoid" id="A0A1E7FQL6"/>
<dbReference type="EMBL" id="KV784354">
    <property type="protein sequence ID" value="OEU20448.1"/>
    <property type="molecule type" value="Genomic_DNA"/>
</dbReference>
<feature type="transmembrane region" description="Helical" evidence="1">
    <location>
        <begin position="20"/>
        <end position="42"/>
    </location>
</feature>
<evidence type="ECO:0000313" key="3">
    <source>
        <dbReference type="Proteomes" id="UP000095751"/>
    </source>
</evidence>
<keyword evidence="1" id="KW-0812">Transmembrane</keyword>
<sequence>MTETQKMMAQVKEAGLAGVISYALWELGFWAISVPVCIFGYYEVTGHFPDLTNAEDQGKLGAEAFAFVNFARFAVPLRIGLALGTTPWIDENIN</sequence>
<dbReference type="OrthoDB" id="201045at2759"/>